<reference evidence="2 3" key="1">
    <citation type="submission" date="2024-10" db="EMBL/GenBank/DDBJ databases">
        <authorList>
            <person name="Kim D."/>
        </authorList>
    </citation>
    <scope>NUCLEOTIDE SEQUENCE [LARGE SCALE GENOMIC DNA]</scope>
    <source>
        <strain evidence="2">Taebaek</strain>
    </source>
</reference>
<gene>
    <name evidence="2" type="ORF">niasHS_009777</name>
</gene>
<feature type="signal peptide" evidence="1">
    <location>
        <begin position="1"/>
        <end position="22"/>
    </location>
</feature>
<keyword evidence="3" id="KW-1185">Reference proteome</keyword>
<evidence type="ECO:0000256" key="1">
    <source>
        <dbReference type="SAM" id="SignalP"/>
    </source>
</evidence>
<keyword evidence="1" id="KW-0732">Signal</keyword>
<protein>
    <submittedName>
        <fullName evidence="2">Uncharacterized protein</fullName>
    </submittedName>
</protein>
<name>A0ABD2IWI9_HETSC</name>
<sequence length="160" mass="18285">MSASSSLFMAVALAYLAMSVNTLKCWSGISRDWKNEEQCEPGTVFCLQAHCLFKVDGYELINMECRPNVSLCDDVDYEDKSYKCTRRCCRNDLCNVMPDLVPGPPAVVISGPCWLEKSLYHDSLNRICQVVLMELKNEEKVEWKERTTTTNYFVELTVDT</sequence>
<dbReference type="AlphaFoldDB" id="A0ABD2IWI9"/>
<dbReference type="EMBL" id="JBICCN010000238">
    <property type="protein sequence ID" value="KAL3084289.1"/>
    <property type="molecule type" value="Genomic_DNA"/>
</dbReference>
<comment type="caution">
    <text evidence="2">The sequence shown here is derived from an EMBL/GenBank/DDBJ whole genome shotgun (WGS) entry which is preliminary data.</text>
</comment>
<accession>A0ABD2IWI9</accession>
<dbReference type="InterPro" id="IPR045860">
    <property type="entry name" value="Snake_toxin-like_sf"/>
</dbReference>
<proteinExistence type="predicted"/>
<organism evidence="2 3">
    <name type="scientific">Heterodera schachtii</name>
    <name type="common">Sugarbeet cyst nematode worm</name>
    <name type="synonym">Tylenchus schachtii</name>
    <dbReference type="NCBI Taxonomy" id="97005"/>
    <lineage>
        <taxon>Eukaryota</taxon>
        <taxon>Metazoa</taxon>
        <taxon>Ecdysozoa</taxon>
        <taxon>Nematoda</taxon>
        <taxon>Chromadorea</taxon>
        <taxon>Rhabditida</taxon>
        <taxon>Tylenchina</taxon>
        <taxon>Tylenchomorpha</taxon>
        <taxon>Tylenchoidea</taxon>
        <taxon>Heteroderidae</taxon>
        <taxon>Heteroderinae</taxon>
        <taxon>Heterodera</taxon>
    </lineage>
</organism>
<feature type="chain" id="PRO_5044762926" evidence="1">
    <location>
        <begin position="23"/>
        <end position="160"/>
    </location>
</feature>
<evidence type="ECO:0000313" key="2">
    <source>
        <dbReference type="EMBL" id="KAL3084289.1"/>
    </source>
</evidence>
<dbReference type="Proteomes" id="UP001620645">
    <property type="component" value="Unassembled WGS sequence"/>
</dbReference>
<evidence type="ECO:0000313" key="3">
    <source>
        <dbReference type="Proteomes" id="UP001620645"/>
    </source>
</evidence>
<dbReference type="SUPFAM" id="SSF57302">
    <property type="entry name" value="Snake toxin-like"/>
    <property type="match status" value="1"/>
</dbReference>